<dbReference type="Proteomes" id="UP000789920">
    <property type="component" value="Unassembled WGS sequence"/>
</dbReference>
<keyword evidence="2" id="KW-1185">Reference proteome</keyword>
<name>A0ACA9SIP6_9GLOM</name>
<evidence type="ECO:0000313" key="1">
    <source>
        <dbReference type="EMBL" id="CAG8841073.1"/>
    </source>
</evidence>
<sequence length="152" mass="17832">KELWLVEGELTFINPEIISQRINKYRDIFKRYRLLFENITISSSPWPMPILKIFLDIYLDHFGTYRNVYYSLGGTYIQIGNMKQSDQKLLKNHFLIGLVLFGTDFKDFIKPVLNDLKHLENVFIMYILYRDAWIMGGIGCVTADLLQGNDLA</sequence>
<gene>
    <name evidence="1" type="ORF">RPERSI_LOCUS31708</name>
</gene>
<reference evidence="1" key="1">
    <citation type="submission" date="2021-06" db="EMBL/GenBank/DDBJ databases">
        <authorList>
            <person name="Kallberg Y."/>
            <person name="Tangrot J."/>
            <person name="Rosling A."/>
        </authorList>
    </citation>
    <scope>NUCLEOTIDE SEQUENCE</scope>
    <source>
        <strain evidence="1">MA461A</strain>
    </source>
</reference>
<feature type="non-terminal residue" evidence="1">
    <location>
        <position position="152"/>
    </location>
</feature>
<protein>
    <submittedName>
        <fullName evidence="1">14536_t:CDS:1</fullName>
    </submittedName>
</protein>
<dbReference type="EMBL" id="CAJVQC010128896">
    <property type="protein sequence ID" value="CAG8841073.1"/>
    <property type="molecule type" value="Genomic_DNA"/>
</dbReference>
<evidence type="ECO:0000313" key="2">
    <source>
        <dbReference type="Proteomes" id="UP000789920"/>
    </source>
</evidence>
<organism evidence="1 2">
    <name type="scientific">Racocetra persica</name>
    <dbReference type="NCBI Taxonomy" id="160502"/>
    <lineage>
        <taxon>Eukaryota</taxon>
        <taxon>Fungi</taxon>
        <taxon>Fungi incertae sedis</taxon>
        <taxon>Mucoromycota</taxon>
        <taxon>Glomeromycotina</taxon>
        <taxon>Glomeromycetes</taxon>
        <taxon>Diversisporales</taxon>
        <taxon>Gigasporaceae</taxon>
        <taxon>Racocetra</taxon>
    </lineage>
</organism>
<feature type="non-terminal residue" evidence="1">
    <location>
        <position position="1"/>
    </location>
</feature>
<proteinExistence type="predicted"/>
<comment type="caution">
    <text evidence="1">The sequence shown here is derived from an EMBL/GenBank/DDBJ whole genome shotgun (WGS) entry which is preliminary data.</text>
</comment>
<accession>A0ACA9SIP6</accession>